<dbReference type="Pfam" id="PF15307">
    <property type="entry name" value="SPACA7"/>
    <property type="match status" value="1"/>
</dbReference>
<evidence type="ECO:0000313" key="3">
    <source>
        <dbReference type="EMBL" id="KAF6428517.1"/>
    </source>
</evidence>
<dbReference type="GO" id="GO:0001669">
    <property type="term" value="C:acrosomal vesicle"/>
    <property type="evidence" value="ECO:0007669"/>
    <property type="project" value="InterPro"/>
</dbReference>
<reference evidence="3 4" key="1">
    <citation type="journal article" date="2020" name="Nature">
        <title>Six reference-quality genomes reveal evolution of bat adaptations.</title>
        <authorList>
            <person name="Jebb D."/>
            <person name="Huang Z."/>
            <person name="Pippel M."/>
            <person name="Hughes G.M."/>
            <person name="Lavrichenko K."/>
            <person name="Devanna P."/>
            <person name="Winkler S."/>
            <person name="Jermiin L.S."/>
            <person name="Skirmuntt E.C."/>
            <person name="Katzourakis A."/>
            <person name="Burkitt-Gray L."/>
            <person name="Ray D.A."/>
            <person name="Sullivan K.A.M."/>
            <person name="Roscito J.G."/>
            <person name="Kirilenko B.M."/>
            <person name="Davalos L.M."/>
            <person name="Corthals A.P."/>
            <person name="Power M.L."/>
            <person name="Jones G."/>
            <person name="Ransome R.D."/>
            <person name="Dechmann D.K.N."/>
            <person name="Locatelli A.G."/>
            <person name="Puechmaille S.J."/>
            <person name="Fedrigo O."/>
            <person name="Jarvis E.D."/>
            <person name="Hiller M."/>
            <person name="Vernes S.C."/>
            <person name="Myers E.W."/>
            <person name="Teeling E.C."/>
        </authorList>
    </citation>
    <scope>NUCLEOTIDE SEQUENCE [LARGE SCALE GENOMIC DNA]</scope>
    <source>
        <strain evidence="3">MRouAeg1</strain>
        <tissue evidence="3">Muscle</tissue>
    </source>
</reference>
<dbReference type="AlphaFoldDB" id="A0A7J8DZ59"/>
<keyword evidence="2" id="KW-0732">Signal</keyword>
<accession>A0A7J8DZ59</accession>
<sequence>MAVNRGLTLFVLLLYCWQEAELQPINITSGSTTEMPLKPKSQDDIPGVFDEILVQEMLDPNKSSGPGKYKAATTSFTKLFKEKNAGADENYQIGSPELPNYRELSDNSPFSLGSEDKVLNNEPNADDSYQAGGPEGYRQSQLPFRGQDRISNNGKNVPKNDRYEHLSVMDKIFQNTGKSSGMTAQTAAPEGWRGPDKAQQSSKKSPGNSFR</sequence>
<keyword evidence="4" id="KW-1185">Reference proteome</keyword>
<protein>
    <submittedName>
        <fullName evidence="3">Sperm acrosome associated 7</fullName>
    </submittedName>
</protein>
<organism evidence="3 4">
    <name type="scientific">Rousettus aegyptiacus</name>
    <name type="common">Egyptian fruit bat</name>
    <name type="synonym">Pteropus aegyptiacus</name>
    <dbReference type="NCBI Taxonomy" id="9407"/>
    <lineage>
        <taxon>Eukaryota</taxon>
        <taxon>Metazoa</taxon>
        <taxon>Chordata</taxon>
        <taxon>Craniata</taxon>
        <taxon>Vertebrata</taxon>
        <taxon>Euteleostomi</taxon>
        <taxon>Mammalia</taxon>
        <taxon>Eutheria</taxon>
        <taxon>Laurasiatheria</taxon>
        <taxon>Chiroptera</taxon>
        <taxon>Yinpterochiroptera</taxon>
        <taxon>Pteropodoidea</taxon>
        <taxon>Pteropodidae</taxon>
        <taxon>Rousettinae</taxon>
        <taxon>Rousettus</taxon>
    </lineage>
</organism>
<feature type="signal peptide" evidence="2">
    <location>
        <begin position="1"/>
        <end position="22"/>
    </location>
</feature>
<name>A0A7J8DZ59_ROUAE</name>
<evidence type="ECO:0000256" key="2">
    <source>
        <dbReference type="SAM" id="SignalP"/>
    </source>
</evidence>
<comment type="caution">
    <text evidence="3">The sequence shown here is derived from an EMBL/GenBank/DDBJ whole genome shotgun (WGS) entry which is preliminary data.</text>
</comment>
<feature type="compositionally biased region" description="Basic and acidic residues" evidence="1">
    <location>
        <begin position="158"/>
        <end position="168"/>
    </location>
</feature>
<feature type="compositionally biased region" description="Polar residues" evidence="1">
    <location>
        <begin position="173"/>
        <end position="186"/>
    </location>
</feature>
<evidence type="ECO:0000256" key="1">
    <source>
        <dbReference type="SAM" id="MobiDB-lite"/>
    </source>
</evidence>
<dbReference type="InterPro" id="IPR029301">
    <property type="entry name" value="SPACA7"/>
</dbReference>
<proteinExistence type="predicted"/>
<dbReference type="EMBL" id="JACASE010000011">
    <property type="protein sequence ID" value="KAF6428517.1"/>
    <property type="molecule type" value="Genomic_DNA"/>
</dbReference>
<evidence type="ECO:0000313" key="4">
    <source>
        <dbReference type="Proteomes" id="UP000593571"/>
    </source>
</evidence>
<feature type="compositionally biased region" description="Polar residues" evidence="1">
    <location>
        <begin position="198"/>
        <end position="211"/>
    </location>
</feature>
<dbReference type="Proteomes" id="UP000593571">
    <property type="component" value="Unassembled WGS sequence"/>
</dbReference>
<gene>
    <name evidence="3" type="ORF">HJG63_018294</name>
</gene>
<feature type="chain" id="PRO_5029512259" evidence="2">
    <location>
        <begin position="23"/>
        <end position="211"/>
    </location>
</feature>
<feature type="region of interest" description="Disordered" evidence="1">
    <location>
        <begin position="87"/>
        <end position="211"/>
    </location>
</feature>